<keyword evidence="1" id="KW-1133">Transmembrane helix</keyword>
<accession>A0A173LJJ3</accession>
<dbReference type="Pfam" id="PF03703">
    <property type="entry name" value="bPH_2"/>
    <property type="match status" value="1"/>
</dbReference>
<protein>
    <recommendedName>
        <fullName evidence="2">YdbS-like PH domain-containing protein</fullName>
    </recommendedName>
</protein>
<dbReference type="RefSeq" id="WP_067477877.1">
    <property type="nucleotide sequence ID" value="NZ_CP015961.1"/>
</dbReference>
<evidence type="ECO:0000313" key="4">
    <source>
        <dbReference type="Proteomes" id="UP000186104"/>
    </source>
</evidence>
<evidence type="ECO:0000313" key="3">
    <source>
        <dbReference type="EMBL" id="ANI91804.1"/>
    </source>
</evidence>
<sequence length="172" mass="19220">MRLPFRPDRPPEHVLIETRPHWRGLVRPSLVAVIGAGIAGLAGGFAELQAPTYDGGDTFTPIIVAIAVLYLLVVLRFTVVPWMRWRSQVFLVTDQRLVGRSGIVSKNRFEMPLGRVNAVQYRHTVSDRVFGTGTLIVETATGDYFEFPNLPSVSAVHEVLYQLVAPARRPMR</sequence>
<keyword evidence="4" id="KW-1185">Reference proteome</keyword>
<name>A0A173LJJ3_9ACTN</name>
<dbReference type="PANTHER" id="PTHR37938">
    <property type="entry name" value="BLL0215 PROTEIN"/>
    <property type="match status" value="1"/>
</dbReference>
<evidence type="ECO:0000259" key="2">
    <source>
        <dbReference type="Pfam" id="PF03703"/>
    </source>
</evidence>
<evidence type="ECO:0000256" key="1">
    <source>
        <dbReference type="SAM" id="Phobius"/>
    </source>
</evidence>
<dbReference type="EMBL" id="CP015961">
    <property type="protein sequence ID" value="ANI91804.1"/>
    <property type="molecule type" value="Genomic_DNA"/>
</dbReference>
<keyword evidence="1" id="KW-0472">Membrane</keyword>
<dbReference type="PANTHER" id="PTHR37938:SF1">
    <property type="entry name" value="BLL0215 PROTEIN"/>
    <property type="match status" value="1"/>
</dbReference>
<feature type="domain" description="YdbS-like PH" evidence="2">
    <location>
        <begin position="85"/>
        <end position="158"/>
    </location>
</feature>
<dbReference type="InterPro" id="IPR005182">
    <property type="entry name" value="YdbS-like_PH"/>
</dbReference>
<dbReference type="STRING" id="499555.BJL86_1011"/>
<dbReference type="Proteomes" id="UP000186104">
    <property type="component" value="Chromosome"/>
</dbReference>
<dbReference type="KEGG" id="dtm:BJL86_1011"/>
<organism evidence="3 4">
    <name type="scientific">Dietzia timorensis</name>
    <dbReference type="NCBI Taxonomy" id="499555"/>
    <lineage>
        <taxon>Bacteria</taxon>
        <taxon>Bacillati</taxon>
        <taxon>Actinomycetota</taxon>
        <taxon>Actinomycetes</taxon>
        <taxon>Mycobacteriales</taxon>
        <taxon>Dietziaceae</taxon>
        <taxon>Dietzia</taxon>
    </lineage>
</organism>
<proteinExistence type="predicted"/>
<keyword evidence="1" id="KW-0812">Transmembrane</keyword>
<feature type="transmembrane region" description="Helical" evidence="1">
    <location>
        <begin position="58"/>
        <end position="79"/>
    </location>
</feature>
<dbReference type="AlphaFoldDB" id="A0A173LJJ3"/>
<gene>
    <name evidence="3" type="ORF">BJL86_1011</name>
</gene>
<feature type="transmembrane region" description="Helical" evidence="1">
    <location>
        <begin position="25"/>
        <end position="46"/>
    </location>
</feature>
<reference evidence="3 4" key="1">
    <citation type="submission" date="2016-06" db="EMBL/GenBank/DDBJ databases">
        <title>Complete genome sequence of a saline-alkali tolerant type strain Dietzia timorensis ID05-A0528T.</title>
        <authorList>
            <person name="Wu X."/>
        </authorList>
    </citation>
    <scope>NUCLEOTIDE SEQUENCE [LARGE SCALE GENOMIC DNA]</scope>
    <source>
        <strain evidence="3 4">ID05-A0528</strain>
    </source>
</reference>